<dbReference type="InterPro" id="IPR023796">
    <property type="entry name" value="Serpin_dom"/>
</dbReference>
<dbReference type="GO" id="GO:0005615">
    <property type="term" value="C:extracellular space"/>
    <property type="evidence" value="ECO:0007669"/>
    <property type="project" value="InterPro"/>
</dbReference>
<dbReference type="PANTHER" id="PTHR11461:SF211">
    <property type="entry name" value="GH10112P-RELATED"/>
    <property type="match status" value="1"/>
</dbReference>
<dbReference type="PROSITE" id="PS00284">
    <property type="entry name" value="SERPIN"/>
    <property type="match status" value="1"/>
</dbReference>
<gene>
    <name evidence="4" type="ORF">DB31_4711</name>
</gene>
<dbReference type="PANTHER" id="PTHR11461">
    <property type="entry name" value="SERINE PROTEASE INHIBITOR, SERPIN"/>
    <property type="match status" value="1"/>
</dbReference>
<dbReference type="Proteomes" id="UP000028725">
    <property type="component" value="Unassembled WGS sequence"/>
</dbReference>
<comment type="caution">
    <text evidence="4">The sequence shown here is derived from an EMBL/GenBank/DDBJ whole genome shotgun (WGS) entry which is preliminary data.</text>
</comment>
<dbReference type="GO" id="GO:0004867">
    <property type="term" value="F:serine-type endopeptidase inhibitor activity"/>
    <property type="evidence" value="ECO:0007669"/>
    <property type="project" value="InterPro"/>
</dbReference>
<dbReference type="Pfam" id="PF00079">
    <property type="entry name" value="Serpin"/>
    <property type="match status" value="1"/>
</dbReference>
<dbReference type="InterPro" id="IPR042185">
    <property type="entry name" value="Serpin_sf_2"/>
</dbReference>
<feature type="region of interest" description="Disordered" evidence="2">
    <location>
        <begin position="1"/>
        <end position="21"/>
    </location>
</feature>
<dbReference type="RefSeq" id="WP_052420658.1">
    <property type="nucleotide sequence ID" value="NZ_JMCB01000028.1"/>
</dbReference>
<dbReference type="STRING" id="394096.DB31_4711"/>
<dbReference type="InterPro" id="IPR000215">
    <property type="entry name" value="Serpin_fam"/>
</dbReference>
<dbReference type="InterPro" id="IPR023795">
    <property type="entry name" value="Serpin_CS"/>
</dbReference>
<dbReference type="Gene3D" id="2.30.39.10">
    <property type="entry name" value="Alpha-1-antitrypsin, domain 1"/>
    <property type="match status" value="1"/>
</dbReference>
<dbReference type="OrthoDB" id="9764871at2"/>
<name>A0A085VZD5_9BACT</name>
<evidence type="ECO:0000256" key="1">
    <source>
        <dbReference type="RuleBase" id="RU000411"/>
    </source>
</evidence>
<protein>
    <submittedName>
        <fullName evidence="4">Serine protease inhibitor (Serpin family)</fullName>
    </submittedName>
</protein>
<reference evidence="4 5" key="1">
    <citation type="submission" date="2014-04" db="EMBL/GenBank/DDBJ databases">
        <title>Genome assembly of Hyalangium minutum DSM 14724.</title>
        <authorList>
            <person name="Sharma G."/>
            <person name="Subramanian S."/>
        </authorList>
    </citation>
    <scope>NUCLEOTIDE SEQUENCE [LARGE SCALE GENOMIC DNA]</scope>
    <source>
        <strain evidence="4 5">DSM 14724</strain>
    </source>
</reference>
<proteinExistence type="inferred from homology"/>
<dbReference type="SUPFAM" id="SSF56574">
    <property type="entry name" value="Serpins"/>
    <property type="match status" value="1"/>
</dbReference>
<sequence length="419" mass="46237">MPTRKPEDSTAPVAPPSDEEQRRLAQSNNAFAVELWRQVNGSPGNLALSPASITLALAMAWGGARGETASEMKQVLHFQGSADEVMASAGQLLQAWNTSTGNTVLRVVNRLFGSKSYTFEQPYLDKTKATFNAPLEPVDFDNDIEATRESINAWVARQTEDRIQGLLPERSLRPRLTKLVLVNAVYFKAVWAHLFSEDQTVSEPFFVTSTVKKDADLMRRTGSYAYAEQDGVKVLELPYRDGAWSMIFALPDAVDGLAEVERNLSSEVLNDWVTALRTETVNVALPRFEVNPEAPVELGDALMNLGMARAFDAQRADFTAMANPPNSSERLHISKVFHKAFVKVNEQGTEAAAATAVVMMARSAMGRQREPKDFRADHPFLFFLRDKASGMILFMGRVSEPPVSTAPKRSEPNLAGRGE</sequence>
<dbReference type="AlphaFoldDB" id="A0A085VZD5"/>
<accession>A0A085VZD5</accession>
<dbReference type="InterPro" id="IPR036186">
    <property type="entry name" value="Serpin_sf"/>
</dbReference>
<feature type="domain" description="Serpin" evidence="3">
    <location>
        <begin position="33"/>
        <end position="401"/>
    </location>
</feature>
<keyword evidence="5" id="KW-1185">Reference proteome</keyword>
<dbReference type="EMBL" id="JMCB01000028">
    <property type="protein sequence ID" value="KFE60798.1"/>
    <property type="molecule type" value="Genomic_DNA"/>
</dbReference>
<evidence type="ECO:0000313" key="5">
    <source>
        <dbReference type="Proteomes" id="UP000028725"/>
    </source>
</evidence>
<dbReference type="InterPro" id="IPR042178">
    <property type="entry name" value="Serpin_sf_1"/>
</dbReference>
<dbReference type="Gene3D" id="3.30.497.10">
    <property type="entry name" value="Antithrombin, subunit I, domain 2"/>
    <property type="match status" value="1"/>
</dbReference>
<evidence type="ECO:0000313" key="4">
    <source>
        <dbReference type="EMBL" id="KFE60798.1"/>
    </source>
</evidence>
<dbReference type="SMART" id="SM00093">
    <property type="entry name" value="SERPIN"/>
    <property type="match status" value="1"/>
</dbReference>
<evidence type="ECO:0000256" key="2">
    <source>
        <dbReference type="SAM" id="MobiDB-lite"/>
    </source>
</evidence>
<evidence type="ECO:0000259" key="3">
    <source>
        <dbReference type="SMART" id="SM00093"/>
    </source>
</evidence>
<dbReference type="CDD" id="cd19590">
    <property type="entry name" value="serpin_thermopin-like"/>
    <property type="match status" value="1"/>
</dbReference>
<organism evidence="4 5">
    <name type="scientific">Hyalangium minutum</name>
    <dbReference type="NCBI Taxonomy" id="394096"/>
    <lineage>
        <taxon>Bacteria</taxon>
        <taxon>Pseudomonadati</taxon>
        <taxon>Myxococcota</taxon>
        <taxon>Myxococcia</taxon>
        <taxon>Myxococcales</taxon>
        <taxon>Cystobacterineae</taxon>
        <taxon>Archangiaceae</taxon>
        <taxon>Hyalangium</taxon>
    </lineage>
</organism>
<comment type="similarity">
    <text evidence="1">Belongs to the serpin family.</text>
</comment>